<feature type="region of interest" description="Disordered" evidence="2">
    <location>
        <begin position="827"/>
        <end position="850"/>
    </location>
</feature>
<feature type="compositionally biased region" description="Basic residues" evidence="2">
    <location>
        <begin position="275"/>
        <end position="284"/>
    </location>
</feature>
<feature type="compositionally biased region" description="Basic residues" evidence="2">
    <location>
        <begin position="969"/>
        <end position="981"/>
    </location>
</feature>
<protein>
    <submittedName>
        <fullName evidence="3">Uncharacterized protein</fullName>
    </submittedName>
</protein>
<gene>
    <name evidence="3" type="ORF">BCR36DRAFT_409512</name>
</gene>
<reference evidence="3 4" key="2">
    <citation type="submission" date="2016-08" db="EMBL/GenBank/DDBJ databases">
        <title>Pervasive Adenine N6-methylation of Active Genes in Fungi.</title>
        <authorList>
            <consortium name="DOE Joint Genome Institute"/>
            <person name="Mondo S.J."/>
            <person name="Dannebaum R.O."/>
            <person name="Kuo R.C."/>
            <person name="Labutti K."/>
            <person name="Haridas S."/>
            <person name="Kuo A."/>
            <person name="Salamov A."/>
            <person name="Ahrendt S.R."/>
            <person name="Lipzen A."/>
            <person name="Sullivan W."/>
            <person name="Andreopoulos W.B."/>
            <person name="Clum A."/>
            <person name="Lindquist E."/>
            <person name="Daum C."/>
            <person name="Ramamoorthy G.K."/>
            <person name="Gryganskyi A."/>
            <person name="Culley D."/>
            <person name="Magnuson J.K."/>
            <person name="James T.Y."/>
            <person name="O'Malley M.A."/>
            <person name="Stajich J.E."/>
            <person name="Spatafora J.W."/>
            <person name="Visel A."/>
            <person name="Grigoriev I.V."/>
        </authorList>
    </citation>
    <scope>NUCLEOTIDE SEQUENCE [LARGE SCALE GENOMIC DNA]</scope>
    <source>
        <strain evidence="4">finn</strain>
    </source>
</reference>
<feature type="region of interest" description="Disordered" evidence="2">
    <location>
        <begin position="1156"/>
        <end position="1177"/>
    </location>
</feature>
<dbReference type="Proteomes" id="UP000193719">
    <property type="component" value="Unassembled WGS sequence"/>
</dbReference>
<dbReference type="OrthoDB" id="10663696at2759"/>
<feature type="region of interest" description="Disordered" evidence="2">
    <location>
        <begin position="1311"/>
        <end position="1332"/>
    </location>
</feature>
<feature type="region of interest" description="Disordered" evidence="2">
    <location>
        <begin position="883"/>
        <end position="911"/>
    </location>
</feature>
<keyword evidence="1" id="KW-0175">Coiled coil</keyword>
<proteinExistence type="predicted"/>
<feature type="region of interest" description="Disordered" evidence="2">
    <location>
        <begin position="162"/>
        <end position="188"/>
    </location>
</feature>
<sequence length="1332" mass="153543">MMDSLDINSVNELNNHQDIITDFDLFSYKEEGRDNIFLPQKENDRDSISLINSSEFSCVLVSKNNINNEKEDINGSVIEESCGKGSIPFIKGNDSCNDDNISRVEKEDSKIMYSYNEANKKNNKAGSKIIRENENEKIKSIEQRNDITYDISQNSFESSLHWHSITTEKKRKKNKENKEGNNSTTSIKRNVNSDCKLVSNVSEIEKTIFNIREDTVTNENLSHPTLSSSSSVLPSQLQSKVVCCDDFSTVPQEILEDIKNYNELRLEEYQNKMIDKRKKQKANKKTSSSYQNSTSLNTSFTNSSIIRTTNIPYITKSKVGKFNYKKMLDSSIPSKIILESNNKENRINAGNDNTSNEYDRNTNASNDMLNEYDRNINASNDMLNEYDRNINALNDMSNGNETFNYQANTSLNNGKKKENKFSKKKGLDSNIYEKAFIDGKSFNSSEREEYQNKGFLIQNNLDHSSTNSSKELINSINKFKNKSNEEGILMEPSNDNDLNENLKLSNEIEQNNTKINQNTNSINESMESIKEDMENNIEINKAMKSVKELTENTIELNENYLKEEEEPSIKELTVCKDHSSEINSDITSNEEITISSNISTNFKRDNEKIVSIYDKDKIERIRKDVSLIQPPPQMEYKEQESKTYDTMDYQEYFSDSNPNDTHKYDHCNIKLLENYAEQDYQKEIANFQLWLQKKNQIEHEKKLELIKSRNELLFLTTQTSHNNYRILQSSEKHHKLVSKDNENYSHCSKDTEEAIKKRKEKNEKAYNDWLKDKLVQEKEKNIQALDMKMKQIERDKEELAMKEKIEKRKKERLKEWMNNKIELEKKKKRMEEKQEKAKELREEKQKQMDANKFKEWCQRKEQEKKKFKGKDLKEKFHVVNHHNEWIDPKNVPASTDETSSSKPQLSQSESVYCSKSDLYKGHNLGKSKGFLSSVSMSNSINGGLVINYKDSNLFTDSEKKLFSNDTQKTVKKKKKNKKNKKVNGSYGEGIFGDYDDTSENNNKNNKNKAISKKIDGNDDESQKKKKKNTLSSNATISSCTKSPIPPKNQNLPPSLFDDFKKYDQYPDFKRKYPLLVGNAGLEMLLLEQKELMDEEKKRGVSSKIPLSRQNIQITGRKDDVNFINLLLKGNISFQLDDGKADSTKVFFSSPISSQKTENKDKIKKKGNTKKKGQSNVSSVANVVSSTVSWKRKASLSSGYSNAALSSQKNSISAKRKSSVDPPKTKSIKDLIDPSLLQFLIHHQNLDYHKMCKEIKEKLLEDHIYSIVFNNPHSQFEKDEATLHSKYHTTRQCLSDLFQNKPYLENLLKSLSSSPSPSLTTSLSSPPSPSLTT</sequence>
<evidence type="ECO:0000313" key="3">
    <source>
        <dbReference type="EMBL" id="ORX57192.1"/>
    </source>
</evidence>
<comment type="caution">
    <text evidence="3">The sequence shown here is derived from an EMBL/GenBank/DDBJ whole genome shotgun (WGS) entry which is preliminary data.</text>
</comment>
<feature type="compositionally biased region" description="Basic residues" evidence="2">
    <location>
        <begin position="1161"/>
        <end position="1172"/>
    </location>
</feature>
<feature type="region of interest" description="Disordered" evidence="2">
    <location>
        <begin position="966"/>
        <end position="1054"/>
    </location>
</feature>
<feature type="compositionally biased region" description="Polar residues" evidence="2">
    <location>
        <begin position="1029"/>
        <end position="1052"/>
    </location>
</feature>
<feature type="coiled-coil region" evidence="1">
    <location>
        <begin position="539"/>
        <end position="566"/>
    </location>
</feature>
<keyword evidence="4" id="KW-1185">Reference proteome</keyword>
<feature type="compositionally biased region" description="Low complexity" evidence="2">
    <location>
        <begin position="1311"/>
        <end position="1324"/>
    </location>
</feature>
<feature type="compositionally biased region" description="Basic and acidic residues" evidence="2">
    <location>
        <begin position="1012"/>
        <end position="1022"/>
    </location>
</feature>
<evidence type="ECO:0000313" key="4">
    <source>
        <dbReference type="Proteomes" id="UP000193719"/>
    </source>
</evidence>
<organism evidence="3 4">
    <name type="scientific">Piromyces finnis</name>
    <dbReference type="NCBI Taxonomy" id="1754191"/>
    <lineage>
        <taxon>Eukaryota</taxon>
        <taxon>Fungi</taxon>
        <taxon>Fungi incertae sedis</taxon>
        <taxon>Chytridiomycota</taxon>
        <taxon>Chytridiomycota incertae sedis</taxon>
        <taxon>Neocallimastigomycetes</taxon>
        <taxon>Neocallimastigales</taxon>
        <taxon>Neocallimastigaceae</taxon>
        <taxon>Piromyces</taxon>
    </lineage>
</organism>
<name>A0A1Y1VJF9_9FUNG</name>
<feature type="region of interest" description="Disordered" evidence="2">
    <location>
        <begin position="275"/>
        <end position="294"/>
    </location>
</feature>
<accession>A0A1Y1VJF9</accession>
<reference evidence="3 4" key="1">
    <citation type="submission" date="2016-08" db="EMBL/GenBank/DDBJ databases">
        <title>Genomes of anaerobic fungi encode conserved fungal cellulosomes for biomass hydrolysis.</title>
        <authorList>
            <consortium name="DOE Joint Genome Institute"/>
            <person name="Haitjema C.H."/>
            <person name="Gilmore S.P."/>
            <person name="Henske J.K."/>
            <person name="Solomon K.V."/>
            <person name="De Groot R."/>
            <person name="Kuo A."/>
            <person name="Mondo S.J."/>
            <person name="Salamov A.A."/>
            <person name="Labutti K."/>
            <person name="Zhao Z."/>
            <person name="Chiniquy J."/>
            <person name="Barry K."/>
            <person name="Brewer H.M."/>
            <person name="Purvine S.O."/>
            <person name="Wright A.T."/>
            <person name="Boxma B."/>
            <person name="Van Alen T."/>
            <person name="Hackstein J.H."/>
            <person name="Baker S.E."/>
            <person name="Grigoriev I.V."/>
            <person name="O'Malley M.A."/>
        </authorList>
    </citation>
    <scope>NUCLEOTIDE SEQUENCE [LARGE SCALE GENOMIC DNA]</scope>
    <source>
        <strain evidence="4">finn</strain>
    </source>
</reference>
<feature type="compositionally biased region" description="Low complexity" evidence="2">
    <location>
        <begin position="900"/>
        <end position="910"/>
    </location>
</feature>
<evidence type="ECO:0000256" key="1">
    <source>
        <dbReference type="SAM" id="Coils"/>
    </source>
</evidence>
<dbReference type="EMBL" id="MCFH01000006">
    <property type="protein sequence ID" value="ORX57192.1"/>
    <property type="molecule type" value="Genomic_DNA"/>
</dbReference>
<feature type="coiled-coil region" evidence="1">
    <location>
        <begin position="369"/>
        <end position="396"/>
    </location>
</feature>
<evidence type="ECO:0000256" key="2">
    <source>
        <dbReference type="SAM" id="MobiDB-lite"/>
    </source>
</evidence>